<protein>
    <submittedName>
        <fullName evidence="2">Uncharacterized protein</fullName>
    </submittedName>
</protein>
<gene>
    <name evidence="2" type="ORF">AAFF_G00294760</name>
</gene>
<comment type="caution">
    <text evidence="2">The sequence shown here is derived from an EMBL/GenBank/DDBJ whole genome shotgun (WGS) entry which is preliminary data.</text>
</comment>
<organism evidence="2 3">
    <name type="scientific">Aldrovandia affinis</name>
    <dbReference type="NCBI Taxonomy" id="143900"/>
    <lineage>
        <taxon>Eukaryota</taxon>
        <taxon>Metazoa</taxon>
        <taxon>Chordata</taxon>
        <taxon>Craniata</taxon>
        <taxon>Vertebrata</taxon>
        <taxon>Euteleostomi</taxon>
        <taxon>Actinopterygii</taxon>
        <taxon>Neopterygii</taxon>
        <taxon>Teleostei</taxon>
        <taxon>Notacanthiformes</taxon>
        <taxon>Halosauridae</taxon>
        <taxon>Aldrovandia</taxon>
    </lineage>
</organism>
<proteinExistence type="predicted"/>
<feature type="region of interest" description="Disordered" evidence="1">
    <location>
        <begin position="30"/>
        <end position="66"/>
    </location>
</feature>
<name>A0AAD7R9H9_9TELE</name>
<evidence type="ECO:0000313" key="2">
    <source>
        <dbReference type="EMBL" id="KAJ8372112.1"/>
    </source>
</evidence>
<dbReference type="EMBL" id="JAINUG010000416">
    <property type="protein sequence ID" value="KAJ8372112.1"/>
    <property type="molecule type" value="Genomic_DNA"/>
</dbReference>
<feature type="region of interest" description="Disordered" evidence="1">
    <location>
        <begin position="102"/>
        <end position="124"/>
    </location>
</feature>
<accession>A0AAD7R9H9</accession>
<dbReference type="Proteomes" id="UP001221898">
    <property type="component" value="Unassembled WGS sequence"/>
</dbReference>
<keyword evidence="3" id="KW-1185">Reference proteome</keyword>
<sequence length="124" mass="13528">MPLPSPKARLERVPLSGALRLLPVHTCSRWATGSRTGLGGTPPHPKPALQQDGSPRRPRSPNHERAHCLKAVTVARTRARRLRPGDDMLYLERCSEFTELSGEEVGVPLQRSPRTSAAPPLNSG</sequence>
<dbReference type="AlphaFoldDB" id="A0AAD7R9H9"/>
<reference evidence="2" key="1">
    <citation type="journal article" date="2023" name="Science">
        <title>Genome structures resolve the early diversification of teleost fishes.</title>
        <authorList>
            <person name="Parey E."/>
            <person name="Louis A."/>
            <person name="Montfort J."/>
            <person name="Bouchez O."/>
            <person name="Roques C."/>
            <person name="Iampietro C."/>
            <person name="Lluch J."/>
            <person name="Castinel A."/>
            <person name="Donnadieu C."/>
            <person name="Desvignes T."/>
            <person name="Floi Bucao C."/>
            <person name="Jouanno E."/>
            <person name="Wen M."/>
            <person name="Mejri S."/>
            <person name="Dirks R."/>
            <person name="Jansen H."/>
            <person name="Henkel C."/>
            <person name="Chen W.J."/>
            <person name="Zahm M."/>
            <person name="Cabau C."/>
            <person name="Klopp C."/>
            <person name="Thompson A.W."/>
            <person name="Robinson-Rechavi M."/>
            <person name="Braasch I."/>
            <person name="Lecointre G."/>
            <person name="Bobe J."/>
            <person name="Postlethwait J.H."/>
            <person name="Berthelot C."/>
            <person name="Roest Crollius H."/>
            <person name="Guiguen Y."/>
        </authorList>
    </citation>
    <scope>NUCLEOTIDE SEQUENCE</scope>
    <source>
        <strain evidence="2">NC1722</strain>
    </source>
</reference>
<evidence type="ECO:0000313" key="3">
    <source>
        <dbReference type="Proteomes" id="UP001221898"/>
    </source>
</evidence>
<evidence type="ECO:0000256" key="1">
    <source>
        <dbReference type="SAM" id="MobiDB-lite"/>
    </source>
</evidence>